<accession>A0AA41ZH71</accession>
<evidence type="ECO:0000313" key="3">
    <source>
        <dbReference type="EMBL" id="MCX2525189.1"/>
    </source>
</evidence>
<dbReference type="InterPro" id="IPR002716">
    <property type="entry name" value="PIN_dom"/>
</dbReference>
<gene>
    <name evidence="3" type="ORF">OQ287_13140</name>
</gene>
<dbReference type="InterPro" id="IPR058652">
    <property type="entry name" value="VapC50_C"/>
</dbReference>
<comment type="caution">
    <text evidence="3">The sequence shown here is derived from an EMBL/GenBank/DDBJ whole genome shotgun (WGS) entry which is preliminary data.</text>
</comment>
<dbReference type="Proteomes" id="UP001165678">
    <property type="component" value="Unassembled WGS sequence"/>
</dbReference>
<dbReference type="Pfam" id="PF26343">
    <property type="entry name" value="VapC50_C"/>
    <property type="match status" value="1"/>
</dbReference>
<dbReference type="RefSeq" id="WP_265896739.1">
    <property type="nucleotide sequence ID" value="NZ_JAPIVE010000004.1"/>
</dbReference>
<evidence type="ECO:0000259" key="1">
    <source>
        <dbReference type="Pfam" id="PF13470"/>
    </source>
</evidence>
<feature type="domain" description="VapC50 C-terminal" evidence="2">
    <location>
        <begin position="132"/>
        <end position="185"/>
    </location>
</feature>
<dbReference type="EMBL" id="JAPIVE010000004">
    <property type="protein sequence ID" value="MCX2525189.1"/>
    <property type="molecule type" value="Genomic_DNA"/>
</dbReference>
<proteinExistence type="predicted"/>
<evidence type="ECO:0000259" key="2">
    <source>
        <dbReference type="Pfam" id="PF26343"/>
    </source>
</evidence>
<name>A0AA41ZH71_9GAMM</name>
<organism evidence="3 4">
    <name type="scientific">Larsenimonas rhizosphaerae</name>
    <dbReference type="NCBI Taxonomy" id="2944682"/>
    <lineage>
        <taxon>Bacteria</taxon>
        <taxon>Pseudomonadati</taxon>
        <taxon>Pseudomonadota</taxon>
        <taxon>Gammaproteobacteria</taxon>
        <taxon>Oceanospirillales</taxon>
        <taxon>Halomonadaceae</taxon>
        <taxon>Larsenimonas</taxon>
    </lineage>
</organism>
<dbReference type="Pfam" id="PF13470">
    <property type="entry name" value="PIN_3"/>
    <property type="match status" value="1"/>
</dbReference>
<feature type="domain" description="PIN" evidence="1">
    <location>
        <begin position="8"/>
        <end position="114"/>
    </location>
</feature>
<reference evidence="3" key="1">
    <citation type="submission" date="2022-11" db="EMBL/GenBank/DDBJ databases">
        <title>Larsenimonas rhizosphaerae sp. nov., isolated from a tidal mudflat.</title>
        <authorList>
            <person name="Lee S.D."/>
            <person name="Kim I.S."/>
        </authorList>
    </citation>
    <scope>NUCLEOTIDE SEQUENCE</scope>
    <source>
        <strain evidence="3">GH2-1</strain>
    </source>
</reference>
<dbReference type="SUPFAM" id="SSF88723">
    <property type="entry name" value="PIN domain-like"/>
    <property type="match status" value="1"/>
</dbReference>
<protein>
    <submittedName>
        <fullName evidence="3">PIN domain-containing protein</fullName>
    </submittedName>
</protein>
<evidence type="ECO:0000313" key="4">
    <source>
        <dbReference type="Proteomes" id="UP001165678"/>
    </source>
</evidence>
<keyword evidence="4" id="KW-1185">Reference proteome</keyword>
<sequence>MRKSHFTVLFDACVFYPAPLRDFLMRLSLTGSFRAKWTEQIHEEWKRNLLDRRADITREQLDRTSELMNRAVSDSLVTGYEHLIEGLELPDPNDRHVLAAAIRCSASTIVTFNLKDFPQETLSHFDIEALHPDEFTDDLFDLDQSAVLEAAHGHRASLKNPPFTSGDYLGLLRRQGLGQTVHSLATYIQIL</sequence>
<dbReference type="InterPro" id="IPR029060">
    <property type="entry name" value="PIN-like_dom_sf"/>
</dbReference>
<dbReference type="AlphaFoldDB" id="A0AA41ZH71"/>